<gene>
    <name evidence="5" type="ORF">B4U80_01820</name>
</gene>
<dbReference type="SUPFAM" id="SSF48439">
    <property type="entry name" value="Protein prenylyltransferase"/>
    <property type="match status" value="1"/>
</dbReference>
<keyword evidence="6" id="KW-1185">Reference proteome</keyword>
<name>A0A443SWD3_9ACAR</name>
<dbReference type="PROSITE" id="PS51147">
    <property type="entry name" value="PFTA"/>
    <property type="match status" value="1"/>
</dbReference>
<keyword evidence="4" id="KW-0677">Repeat</keyword>
<dbReference type="InterPro" id="IPR002088">
    <property type="entry name" value="Prenyl_trans_a"/>
</dbReference>
<evidence type="ECO:0000256" key="2">
    <source>
        <dbReference type="ARBA" id="ARBA00022602"/>
    </source>
</evidence>
<proteinExistence type="inferred from homology"/>
<dbReference type="Gene3D" id="1.25.40.120">
    <property type="entry name" value="Protein prenylyltransferase"/>
    <property type="match status" value="1"/>
</dbReference>
<keyword evidence="3 5" id="KW-0808">Transferase</keyword>
<sequence length="207" mass="24278">MSAQSAHSERDDWNASFAERIIRDLNVIFDRDPNIVEFAIIPVECKLQNKCPVFAIEHRLALESWCVQHVFTYVYKRIIDSRVHRQKLAKDTLKDWTKIILLINPDLTLAWNLRKELVNSNSISIHDELKLSELILTRKAKSPDNFTHRQFLLKKLLNANEVNESVVSNELRVSLDAASRYQRNYYAWAHRIWVLQHLTNSVNVSIM</sequence>
<comment type="similarity">
    <text evidence="1">Belongs to the protein prenyltransferase subunit alpha family.</text>
</comment>
<evidence type="ECO:0000256" key="3">
    <source>
        <dbReference type="ARBA" id="ARBA00022679"/>
    </source>
</evidence>
<comment type="caution">
    <text evidence="5">The sequence shown here is derived from an EMBL/GenBank/DDBJ whole genome shotgun (WGS) entry which is preliminary data.</text>
</comment>
<dbReference type="Proteomes" id="UP000288716">
    <property type="component" value="Unassembled WGS sequence"/>
</dbReference>
<dbReference type="Pfam" id="PF01239">
    <property type="entry name" value="PPTA"/>
    <property type="match status" value="1"/>
</dbReference>
<dbReference type="VEuPathDB" id="VectorBase:LDEU000214"/>
<dbReference type="STRING" id="299467.A0A443SWD3"/>
<keyword evidence="2" id="KW-0637">Prenyltransferase</keyword>
<dbReference type="EMBL" id="NCKV01000052">
    <property type="protein sequence ID" value="RWS31827.1"/>
    <property type="molecule type" value="Genomic_DNA"/>
</dbReference>
<dbReference type="AlphaFoldDB" id="A0A443SWD3"/>
<organism evidence="5 6">
    <name type="scientific">Leptotrombidium deliense</name>
    <dbReference type="NCBI Taxonomy" id="299467"/>
    <lineage>
        <taxon>Eukaryota</taxon>
        <taxon>Metazoa</taxon>
        <taxon>Ecdysozoa</taxon>
        <taxon>Arthropoda</taxon>
        <taxon>Chelicerata</taxon>
        <taxon>Arachnida</taxon>
        <taxon>Acari</taxon>
        <taxon>Acariformes</taxon>
        <taxon>Trombidiformes</taxon>
        <taxon>Prostigmata</taxon>
        <taxon>Anystina</taxon>
        <taxon>Parasitengona</taxon>
        <taxon>Trombiculoidea</taxon>
        <taxon>Trombiculidae</taxon>
        <taxon>Leptotrombidium</taxon>
    </lineage>
</organism>
<dbReference type="GO" id="GO:0005737">
    <property type="term" value="C:cytoplasm"/>
    <property type="evidence" value="ECO:0007669"/>
    <property type="project" value="TreeGrafter"/>
</dbReference>
<dbReference type="PANTHER" id="PTHR11129:SF3">
    <property type="entry name" value="PROTEIN PRENYLTRANSFERASE ALPHA SUBUNIT REPEAT-CONTAINING PROTEIN 1"/>
    <property type="match status" value="1"/>
</dbReference>
<evidence type="ECO:0000313" key="6">
    <source>
        <dbReference type="Proteomes" id="UP000288716"/>
    </source>
</evidence>
<evidence type="ECO:0000313" key="5">
    <source>
        <dbReference type="EMBL" id="RWS31827.1"/>
    </source>
</evidence>
<protein>
    <submittedName>
        <fullName evidence="5">Protein prenyltransferase alpha subunit repeat-containing protein 1-B-like protein</fullName>
    </submittedName>
</protein>
<evidence type="ECO:0000256" key="4">
    <source>
        <dbReference type="ARBA" id="ARBA00022737"/>
    </source>
</evidence>
<dbReference type="PANTHER" id="PTHR11129">
    <property type="entry name" value="PROTEIN FARNESYLTRANSFERASE ALPHA SUBUNIT/RAB GERANYLGERANYL TRANSFERASE ALPHA SUBUNIT"/>
    <property type="match status" value="1"/>
</dbReference>
<accession>A0A443SWD3</accession>
<evidence type="ECO:0000256" key="1">
    <source>
        <dbReference type="ARBA" id="ARBA00006734"/>
    </source>
</evidence>
<reference evidence="5 6" key="1">
    <citation type="journal article" date="2018" name="Gigascience">
        <title>Genomes of trombidid mites reveal novel predicted allergens and laterally-transferred genes associated with secondary metabolism.</title>
        <authorList>
            <person name="Dong X."/>
            <person name="Chaisiri K."/>
            <person name="Xia D."/>
            <person name="Armstrong S.D."/>
            <person name="Fang Y."/>
            <person name="Donnelly M.J."/>
            <person name="Kadowaki T."/>
            <person name="McGarry J.W."/>
            <person name="Darby A.C."/>
            <person name="Makepeace B.L."/>
        </authorList>
    </citation>
    <scope>NUCLEOTIDE SEQUENCE [LARGE SCALE GENOMIC DNA]</scope>
    <source>
        <strain evidence="5">UoL-UT</strain>
    </source>
</reference>
<dbReference type="OrthoDB" id="5358702at2759"/>
<dbReference type="GO" id="GO:0008318">
    <property type="term" value="F:protein prenyltransferase activity"/>
    <property type="evidence" value="ECO:0007669"/>
    <property type="project" value="InterPro"/>
</dbReference>